<name>A0ABR9XHC8_9SPHI</name>
<keyword evidence="2" id="KW-1185">Reference proteome</keyword>
<organism evidence="1 2">
    <name type="scientific">Mucilaginibacter boryungensis</name>
    <dbReference type="NCBI Taxonomy" id="768480"/>
    <lineage>
        <taxon>Bacteria</taxon>
        <taxon>Pseudomonadati</taxon>
        <taxon>Bacteroidota</taxon>
        <taxon>Sphingobacteriia</taxon>
        <taxon>Sphingobacteriales</taxon>
        <taxon>Sphingobacteriaceae</taxon>
        <taxon>Mucilaginibacter</taxon>
    </lineage>
</organism>
<accession>A0ABR9XHC8</accession>
<gene>
    <name evidence="1" type="ORF">IRJ18_10500</name>
</gene>
<sequence length="105" mass="12149">MLTELTEEQFQSTFAVPMTDVTETAEPILDIWPFVEELVNANKIPSNIYDNGVVRYVYRNPSNTYDHLLLPTDIENVFLVIIIDLLNVKTFGYYNLDLNKLYGID</sequence>
<evidence type="ECO:0008006" key="3">
    <source>
        <dbReference type="Google" id="ProtNLM"/>
    </source>
</evidence>
<dbReference type="RefSeq" id="WP_194106132.1">
    <property type="nucleotide sequence ID" value="NZ_JADFFM010000001.1"/>
</dbReference>
<protein>
    <recommendedName>
        <fullName evidence="3">Phage protein</fullName>
    </recommendedName>
</protein>
<comment type="caution">
    <text evidence="1">The sequence shown here is derived from an EMBL/GenBank/DDBJ whole genome shotgun (WGS) entry which is preliminary data.</text>
</comment>
<evidence type="ECO:0000313" key="2">
    <source>
        <dbReference type="Proteomes" id="UP000632774"/>
    </source>
</evidence>
<reference evidence="1 2" key="1">
    <citation type="submission" date="2020-10" db="EMBL/GenBank/DDBJ databases">
        <title>Mucilaginibacter mali sp. nov., isolated from rhizosphere soil of apple orchard.</title>
        <authorList>
            <person name="Lee J.-S."/>
            <person name="Kim H.S."/>
            <person name="Kim J.-S."/>
        </authorList>
    </citation>
    <scope>NUCLEOTIDE SEQUENCE [LARGE SCALE GENOMIC DNA]</scope>
    <source>
        <strain evidence="1 2">KCTC 23157</strain>
    </source>
</reference>
<dbReference type="EMBL" id="JADFFM010000001">
    <property type="protein sequence ID" value="MBE9666792.1"/>
    <property type="molecule type" value="Genomic_DNA"/>
</dbReference>
<dbReference type="Proteomes" id="UP000632774">
    <property type="component" value="Unassembled WGS sequence"/>
</dbReference>
<proteinExistence type="predicted"/>
<evidence type="ECO:0000313" key="1">
    <source>
        <dbReference type="EMBL" id="MBE9666792.1"/>
    </source>
</evidence>